<organism evidence="2 3">
    <name type="scientific">Mycobacteroides salmoniphilum</name>
    <dbReference type="NCBI Taxonomy" id="404941"/>
    <lineage>
        <taxon>Bacteria</taxon>
        <taxon>Bacillati</taxon>
        <taxon>Actinomycetota</taxon>
        <taxon>Actinomycetes</taxon>
        <taxon>Mycobacteriales</taxon>
        <taxon>Mycobacteriaceae</taxon>
        <taxon>Mycobacteroides</taxon>
    </lineage>
</organism>
<dbReference type="EMBL" id="PECH01000009">
    <property type="protein sequence ID" value="TDZ78778.1"/>
    <property type="molecule type" value="Genomic_DNA"/>
</dbReference>
<proteinExistence type="predicted"/>
<dbReference type="Proteomes" id="UP000295117">
    <property type="component" value="Unassembled WGS sequence"/>
</dbReference>
<feature type="region of interest" description="Disordered" evidence="1">
    <location>
        <begin position="97"/>
        <end position="119"/>
    </location>
</feature>
<comment type="caution">
    <text evidence="2">The sequence shown here is derived from an EMBL/GenBank/DDBJ whole genome shotgun (WGS) entry which is preliminary data.</text>
</comment>
<evidence type="ECO:0000313" key="3">
    <source>
        <dbReference type="Proteomes" id="UP000295117"/>
    </source>
</evidence>
<evidence type="ECO:0000313" key="2">
    <source>
        <dbReference type="EMBL" id="TDZ78778.1"/>
    </source>
</evidence>
<accession>A0A4R8S447</accession>
<reference evidence="2 3" key="1">
    <citation type="journal article" date="2019" name="Sci. Rep.">
        <title>Extended insight into the Mycobacterium chelonae-abscessus complex through whole genome sequencing of Mycobacterium salmoniphilum outbreak and Mycobacterium salmoniphilum-like strains.</title>
        <authorList>
            <person name="Behra P.R.K."/>
            <person name="Das S."/>
            <person name="Pettersson B.M.F."/>
            <person name="Shirreff L."/>
            <person name="DuCote T."/>
            <person name="Jacobsson K.G."/>
            <person name="Ennis D.G."/>
            <person name="Kirsebom L.A."/>
        </authorList>
    </citation>
    <scope>NUCLEOTIDE SEQUENCE [LARGE SCALE GENOMIC DNA]</scope>
    <source>
        <strain evidence="2 3">DE 4585</strain>
    </source>
</reference>
<feature type="compositionally biased region" description="Gly residues" evidence="1">
    <location>
        <begin position="384"/>
        <end position="397"/>
    </location>
</feature>
<evidence type="ECO:0000256" key="1">
    <source>
        <dbReference type="SAM" id="MobiDB-lite"/>
    </source>
</evidence>
<name>A0A4R8S447_9MYCO</name>
<dbReference type="AlphaFoldDB" id="A0A4R8S447"/>
<feature type="region of interest" description="Disordered" evidence="1">
    <location>
        <begin position="374"/>
        <end position="397"/>
    </location>
</feature>
<protein>
    <submittedName>
        <fullName evidence="2">Uncharacterized protein</fullName>
    </submittedName>
</protein>
<feature type="compositionally biased region" description="Basic and acidic residues" evidence="1">
    <location>
        <begin position="97"/>
        <end position="108"/>
    </location>
</feature>
<gene>
    <name evidence="2" type="ORF">DE4585_04615</name>
</gene>
<dbReference type="InterPro" id="IPR036689">
    <property type="entry name" value="ESAT-6-like_sf"/>
</dbReference>
<dbReference type="SUPFAM" id="SSF140453">
    <property type="entry name" value="EsxAB dimer-like"/>
    <property type="match status" value="1"/>
</dbReference>
<sequence length="397" mass="43608">MAETFKVEPDQLSGFGGATRELGQYVDKITTLIGTEGVPKSGWDGLMAELKGTADGMMVSTRDRYDHRQEAVHMTGDELVTLSREYARTEYHNGARIRETSHPFKHDSPNSQDPAPFGKPFTYGALPDLTAPETIQADLVPIVRERVEWLADADDYIKALVGWSPINDTFLPLIGNWEELNRLGEVYEKSGNGAEAVGREFSGMTRRIEPTWDGAAAQAFAPYADRLSKSLQAEGPVMRTFRLCMAQLVEQIKKMIGTLTNLVVTKLAEEVQIDNFADLLKFLAKKVPGAGTAAQVARLVQILKQVYDEASKLMEQIKKGVELVNDVIEFAKDPAAFVTKKGHEFLAKATQGPEGVKVNPELIKNVSAAVQQAPRIQQAPTDGYWGGDSGTPWGDGR</sequence>
<dbReference type="RefSeq" id="WP_134066821.1">
    <property type="nucleotide sequence ID" value="NZ_PECG01000009.1"/>
</dbReference>